<dbReference type="EMBL" id="BPPX01000016">
    <property type="protein sequence ID" value="GJC84849.1"/>
    <property type="molecule type" value="Genomic_DNA"/>
</dbReference>
<evidence type="ECO:0000256" key="1">
    <source>
        <dbReference type="SAM" id="MobiDB-lite"/>
    </source>
</evidence>
<accession>A0AA37LU29</accession>
<dbReference type="Proteomes" id="UP001055172">
    <property type="component" value="Unassembled WGS sequence"/>
</dbReference>
<feature type="region of interest" description="Disordered" evidence="1">
    <location>
        <begin position="113"/>
        <end position="141"/>
    </location>
</feature>
<evidence type="ECO:0000313" key="2">
    <source>
        <dbReference type="EMBL" id="GJC84849.1"/>
    </source>
</evidence>
<sequence length="250" mass="27662">MDGDESHVWEELITLTLQNYRNLKRGTYGVSTALPIAKQADTTSTERILVDTSESAWTAYFAAKKRAASQRGFTGQAKLKGLLGKLEREPAESKCAFAKQLALAMEAEDVTQAAKRRRVANHTAATGPPSTTSSSTVTHPINPEYRPSEQIPEHIPVVSERNIYVGAPLKPAEELINVQFWDSIQRIENKEQPGAWLADISMVFQQGHIRERFGCQMEIGIAEEKVADLAFEYFGVKVETKDGVRSGVAK</sequence>
<proteinExistence type="predicted"/>
<organism evidence="2 3">
    <name type="scientific">Colletotrichum liriopes</name>
    <dbReference type="NCBI Taxonomy" id="708192"/>
    <lineage>
        <taxon>Eukaryota</taxon>
        <taxon>Fungi</taxon>
        <taxon>Dikarya</taxon>
        <taxon>Ascomycota</taxon>
        <taxon>Pezizomycotina</taxon>
        <taxon>Sordariomycetes</taxon>
        <taxon>Hypocreomycetidae</taxon>
        <taxon>Glomerellales</taxon>
        <taxon>Glomerellaceae</taxon>
        <taxon>Colletotrichum</taxon>
        <taxon>Colletotrichum spaethianum species complex</taxon>
    </lineage>
</organism>
<gene>
    <name evidence="2" type="ORF">ColLi_07687</name>
</gene>
<name>A0AA37LU29_9PEZI</name>
<reference evidence="2 3" key="1">
    <citation type="submission" date="2021-07" db="EMBL/GenBank/DDBJ databases">
        <title>Genome data of Colletotrichum spaethianum.</title>
        <authorList>
            <person name="Utami Y.D."/>
            <person name="Hiruma K."/>
        </authorList>
    </citation>
    <scope>NUCLEOTIDE SEQUENCE [LARGE SCALE GENOMIC DNA]</scope>
    <source>
        <strain evidence="2 3">MAFF 242679</strain>
    </source>
</reference>
<dbReference type="AlphaFoldDB" id="A0AA37LU29"/>
<keyword evidence="3" id="KW-1185">Reference proteome</keyword>
<protein>
    <submittedName>
        <fullName evidence="2">Uncharacterized protein</fullName>
    </submittedName>
</protein>
<feature type="compositionally biased region" description="Low complexity" evidence="1">
    <location>
        <begin position="123"/>
        <end position="138"/>
    </location>
</feature>
<comment type="caution">
    <text evidence="2">The sequence shown here is derived from an EMBL/GenBank/DDBJ whole genome shotgun (WGS) entry which is preliminary data.</text>
</comment>
<evidence type="ECO:0000313" key="3">
    <source>
        <dbReference type="Proteomes" id="UP001055172"/>
    </source>
</evidence>